<evidence type="ECO:0000259" key="3">
    <source>
        <dbReference type="PROSITE" id="PS51462"/>
    </source>
</evidence>
<evidence type="ECO:0000256" key="1">
    <source>
        <dbReference type="ARBA" id="ARBA00001946"/>
    </source>
</evidence>
<feature type="domain" description="Nudix hydrolase" evidence="3">
    <location>
        <begin position="12"/>
        <end position="147"/>
    </location>
</feature>
<dbReference type="GO" id="GO:0016787">
    <property type="term" value="F:hydrolase activity"/>
    <property type="evidence" value="ECO:0007669"/>
    <property type="project" value="UniProtKB-KW"/>
</dbReference>
<dbReference type="SUPFAM" id="SSF55811">
    <property type="entry name" value="Nudix"/>
    <property type="match status" value="1"/>
</dbReference>
<dbReference type="PANTHER" id="PTHR43046">
    <property type="entry name" value="GDP-MANNOSE MANNOSYL HYDROLASE"/>
    <property type="match status" value="1"/>
</dbReference>
<dbReference type="OrthoDB" id="9804442at2"/>
<reference evidence="4 5" key="1">
    <citation type="submission" date="2019-12" db="EMBL/GenBank/DDBJ databases">
        <title>Salinicoccus cyprini sp. nov., isolated from gastro-intestinal tract of mirror carp, Cyprinus carpio var. specularis, collected from Gobind Sagar Reservoir, Himachal Pradesh, India.</title>
        <authorList>
            <person name="Talwar C."/>
            <person name="Singh A.K."/>
            <person name="Lal R."/>
            <person name="Negi R.K."/>
        </authorList>
    </citation>
    <scope>NUCLEOTIDE SEQUENCE [LARGE SCALE GENOMIC DNA]</scope>
    <source>
        <strain evidence="4 5">J-82</strain>
    </source>
</reference>
<dbReference type="PANTHER" id="PTHR43046:SF14">
    <property type="entry name" value="MUTT_NUDIX FAMILY PROTEIN"/>
    <property type="match status" value="1"/>
</dbReference>
<evidence type="ECO:0000256" key="2">
    <source>
        <dbReference type="ARBA" id="ARBA00022801"/>
    </source>
</evidence>
<dbReference type="PROSITE" id="PS51462">
    <property type="entry name" value="NUDIX"/>
    <property type="match status" value="1"/>
</dbReference>
<dbReference type="InterPro" id="IPR015797">
    <property type="entry name" value="NUDIX_hydrolase-like_dom_sf"/>
</dbReference>
<keyword evidence="2" id="KW-0378">Hydrolase</keyword>
<comment type="cofactor">
    <cofactor evidence="1">
        <name>Mg(2+)</name>
        <dbReference type="ChEBI" id="CHEBI:18420"/>
    </cofactor>
</comment>
<keyword evidence="5" id="KW-1185">Reference proteome</keyword>
<dbReference type="Proteomes" id="UP000436284">
    <property type="component" value="Unassembled WGS sequence"/>
</dbReference>
<dbReference type="EMBL" id="WUUK01000001">
    <property type="protein sequence ID" value="MXQ50286.1"/>
    <property type="molecule type" value="Genomic_DNA"/>
</dbReference>
<evidence type="ECO:0000313" key="4">
    <source>
        <dbReference type="EMBL" id="MXQ50286.1"/>
    </source>
</evidence>
<protein>
    <submittedName>
        <fullName evidence="4">NUDIX domain-containing protein</fullName>
    </submittedName>
</protein>
<proteinExistence type="predicted"/>
<accession>A0A6N8U020</accession>
<dbReference type="Gene3D" id="3.90.79.10">
    <property type="entry name" value="Nucleoside Triphosphate Pyrophosphohydrolase"/>
    <property type="match status" value="1"/>
</dbReference>
<dbReference type="InterPro" id="IPR000086">
    <property type="entry name" value="NUDIX_hydrolase_dom"/>
</dbReference>
<name>A0A6N8U020_9STAP</name>
<dbReference type="CDD" id="cd04688">
    <property type="entry name" value="NUDIX_Hydrolase"/>
    <property type="match status" value="1"/>
</dbReference>
<dbReference type="Pfam" id="PF00293">
    <property type="entry name" value="NUDIX"/>
    <property type="match status" value="1"/>
</dbReference>
<organism evidence="4 5">
    <name type="scientific">Salinicoccus hispanicus</name>
    <dbReference type="NCBI Taxonomy" id="157225"/>
    <lineage>
        <taxon>Bacteria</taxon>
        <taxon>Bacillati</taxon>
        <taxon>Bacillota</taxon>
        <taxon>Bacilli</taxon>
        <taxon>Bacillales</taxon>
        <taxon>Staphylococcaceae</taxon>
        <taxon>Salinicoccus</taxon>
    </lineage>
</organism>
<gene>
    <name evidence="4" type="ORF">GQ671_03070</name>
</gene>
<evidence type="ECO:0000313" key="5">
    <source>
        <dbReference type="Proteomes" id="UP000436284"/>
    </source>
</evidence>
<comment type="caution">
    <text evidence="4">The sequence shown here is derived from an EMBL/GenBank/DDBJ whole genome shotgun (WGS) entry which is preliminary data.</text>
</comment>
<dbReference type="RefSeq" id="WP_160652523.1">
    <property type="nucleotide sequence ID" value="NZ_JBHRWU010000001.1"/>
</dbReference>
<sequence length="160" mass="18631">MDCSYTEEQRIFRYRAVGLIIENDHILLATNSMAEYFYTIGGAVKHGETSTDAVRREVLEETKLDYEVEKMLTVVENFFDYEFNSTEYEFHEVAIYYLMKPQGMKRINAVQDIGGGRKEHVEWIPLSRIDKIEIKPSILKEIIANIDHLASPLIHKDVNQ</sequence>
<dbReference type="AlphaFoldDB" id="A0A6N8U020"/>